<dbReference type="RefSeq" id="WP_157926919.1">
    <property type="nucleotide sequence ID" value="NZ_LT841358.1"/>
</dbReference>
<dbReference type="Gene3D" id="3.30.450.370">
    <property type="match status" value="1"/>
</dbReference>
<name>A0A2H1FDL7_9ARCH</name>
<keyword evidence="4" id="KW-1185">Reference proteome</keyword>
<sequence>MVLSLSLVSDKKFSEALKKSTHLLNYLSTYVEKGNPIPLFTEKLEGEHKKLKDPNLIYPISDNTYIHINPHSNSADGYVEYAIIEPDEPDRALMENADKLFALHAGTMNPPIELTERFNMIDQYLDKTILSTNSSIDYSKFDVFKSKNLSVFEKDIPSLKYHFLRKRAGMGLLDPFLTDPHLEDISIVGAGNMYVIHKMFGALKCPVFLSVEEIDDLIVSMAEQFGKTVSHAKPVIDATLPEGSRINIVFGKDVSRKGTNATIRRFASTPLSITQIIPSKSLLAIEAAYLWMMLAEGMSVFINGETASGKTTTMMALTAFIPSNWKIVSIEDTPELTLPHSNWISEVTRDTGNANSSVTMFDLLKAALRQRPNYIFVGEIRGAEANIAFGAMQTGHPVISTFHAANMTALIQRITNPPMNIPKTNVENLNLAMFQAAVTGPDGKRVRRVLSINEVIGFNPDGNNVMFIPVFNWDPGSDTVKFRGKGSSALFISKVLEKRGMSRKDEGLLYEELALRTKILDKMVEKKIFNFYDVYDSISRCREIGLEQFMKELNAL</sequence>
<proteinExistence type="inferred from homology"/>
<dbReference type="Proteomes" id="UP000230607">
    <property type="component" value="Chromosome 1"/>
</dbReference>
<dbReference type="InterPro" id="IPR027417">
    <property type="entry name" value="P-loop_NTPase"/>
</dbReference>
<protein>
    <recommendedName>
        <fullName evidence="2">Bacterial type II secretion system protein E domain-containing protein</fullName>
    </recommendedName>
</protein>
<accession>A0A2H1FDL7</accession>
<dbReference type="Pfam" id="PF00437">
    <property type="entry name" value="T2SSE"/>
    <property type="match status" value="1"/>
</dbReference>
<dbReference type="GO" id="GO:0016887">
    <property type="term" value="F:ATP hydrolysis activity"/>
    <property type="evidence" value="ECO:0007669"/>
    <property type="project" value="InterPro"/>
</dbReference>
<reference evidence="4" key="1">
    <citation type="submission" date="2017-03" db="EMBL/GenBank/DDBJ databases">
        <authorList>
            <person name="Herbold C."/>
        </authorList>
    </citation>
    <scope>NUCLEOTIDE SEQUENCE [LARGE SCALE GENOMIC DNA]</scope>
</reference>
<dbReference type="InterPro" id="IPR050921">
    <property type="entry name" value="T4SS_GSP_E_ATPase"/>
</dbReference>
<feature type="domain" description="Bacterial type II secretion system protein E" evidence="2">
    <location>
        <begin position="229"/>
        <end position="416"/>
    </location>
</feature>
<comment type="similarity">
    <text evidence="1">Belongs to the GSP E family.</text>
</comment>
<dbReference type="SUPFAM" id="SSF52540">
    <property type="entry name" value="P-loop containing nucleoside triphosphate hydrolases"/>
    <property type="match status" value="1"/>
</dbReference>
<dbReference type="PANTHER" id="PTHR30486">
    <property type="entry name" value="TWITCHING MOTILITY PROTEIN PILT"/>
    <property type="match status" value="1"/>
</dbReference>
<evidence type="ECO:0000259" key="2">
    <source>
        <dbReference type="Pfam" id="PF00437"/>
    </source>
</evidence>
<dbReference type="CDD" id="cd01130">
    <property type="entry name" value="VirB11-like_ATPase"/>
    <property type="match status" value="1"/>
</dbReference>
<dbReference type="InterPro" id="IPR001482">
    <property type="entry name" value="T2SS/T4SS_dom"/>
</dbReference>
<dbReference type="OrthoDB" id="33500at2157"/>
<organism evidence="3 4">
    <name type="scientific">Candidatus Nitrosotalea okcheonensis</name>
    <dbReference type="NCBI Taxonomy" id="1903276"/>
    <lineage>
        <taxon>Archaea</taxon>
        <taxon>Nitrososphaerota</taxon>
        <taxon>Nitrososphaeria</taxon>
        <taxon>Nitrosotaleales</taxon>
        <taxon>Nitrosotaleaceae</taxon>
        <taxon>Nitrosotalea</taxon>
    </lineage>
</organism>
<dbReference type="PANTHER" id="PTHR30486:SF14">
    <property type="entry name" value="FLAGELLA ACCESSORY PROTEIN I"/>
    <property type="match status" value="1"/>
</dbReference>
<dbReference type="Gene3D" id="1.10.390.40">
    <property type="match status" value="1"/>
</dbReference>
<dbReference type="EMBL" id="LT841358">
    <property type="protein sequence ID" value="SMH70854.1"/>
    <property type="molecule type" value="Genomic_DNA"/>
</dbReference>
<dbReference type="Gene3D" id="3.40.50.300">
    <property type="entry name" value="P-loop containing nucleotide triphosphate hydrolases"/>
    <property type="match status" value="1"/>
</dbReference>
<gene>
    <name evidence="3" type="ORF">NCS_10661</name>
</gene>
<evidence type="ECO:0000256" key="1">
    <source>
        <dbReference type="ARBA" id="ARBA00006611"/>
    </source>
</evidence>
<dbReference type="AlphaFoldDB" id="A0A2H1FDL7"/>
<evidence type="ECO:0000313" key="4">
    <source>
        <dbReference type="Proteomes" id="UP000230607"/>
    </source>
</evidence>
<evidence type="ECO:0000313" key="3">
    <source>
        <dbReference type="EMBL" id="SMH70854.1"/>
    </source>
</evidence>